<accession>B0DU57</accession>
<dbReference type="AlphaFoldDB" id="B0DU57"/>
<name>B0DU57_LACBS</name>
<evidence type="ECO:0000313" key="1">
    <source>
        <dbReference type="EMBL" id="EDR01889.1"/>
    </source>
</evidence>
<dbReference type="GeneID" id="6083152"/>
<gene>
    <name evidence="1" type="ORF">LACBIDRAFT_310351</name>
</gene>
<dbReference type="Proteomes" id="UP000001194">
    <property type="component" value="Unassembled WGS sequence"/>
</dbReference>
<keyword evidence="2" id="KW-1185">Reference proteome</keyword>
<organism evidence="2">
    <name type="scientific">Laccaria bicolor (strain S238N-H82 / ATCC MYA-4686)</name>
    <name type="common">Bicoloured deceiver</name>
    <name type="synonym">Laccaria laccata var. bicolor</name>
    <dbReference type="NCBI Taxonomy" id="486041"/>
    <lineage>
        <taxon>Eukaryota</taxon>
        <taxon>Fungi</taxon>
        <taxon>Dikarya</taxon>
        <taxon>Basidiomycota</taxon>
        <taxon>Agaricomycotina</taxon>
        <taxon>Agaricomycetes</taxon>
        <taxon>Agaricomycetidae</taxon>
        <taxon>Agaricales</taxon>
        <taxon>Agaricineae</taxon>
        <taxon>Hydnangiaceae</taxon>
        <taxon>Laccaria</taxon>
    </lineage>
</organism>
<evidence type="ECO:0000313" key="2">
    <source>
        <dbReference type="Proteomes" id="UP000001194"/>
    </source>
</evidence>
<sequence length="58" mass="6821">MTKIAQNDLFLEALQMPKMASRIKTFSRLQLSLKLVHTKRSVTQLHNLKEYTNTFEVQ</sequence>
<reference evidence="1 2" key="1">
    <citation type="journal article" date="2008" name="Nature">
        <title>The genome of Laccaria bicolor provides insights into mycorrhizal symbiosis.</title>
        <authorList>
            <person name="Martin F."/>
            <person name="Aerts A."/>
            <person name="Ahren D."/>
            <person name="Brun A."/>
            <person name="Danchin E.G.J."/>
            <person name="Duchaussoy F."/>
            <person name="Gibon J."/>
            <person name="Kohler A."/>
            <person name="Lindquist E."/>
            <person name="Pereda V."/>
            <person name="Salamov A."/>
            <person name="Shapiro H.J."/>
            <person name="Wuyts J."/>
            <person name="Blaudez D."/>
            <person name="Buee M."/>
            <person name="Brokstein P."/>
            <person name="Canbaeck B."/>
            <person name="Cohen D."/>
            <person name="Courty P.E."/>
            <person name="Coutinho P.M."/>
            <person name="Delaruelle C."/>
            <person name="Detter J.C."/>
            <person name="Deveau A."/>
            <person name="DiFazio S."/>
            <person name="Duplessis S."/>
            <person name="Fraissinet-Tachet L."/>
            <person name="Lucic E."/>
            <person name="Frey-Klett P."/>
            <person name="Fourrey C."/>
            <person name="Feussner I."/>
            <person name="Gay G."/>
            <person name="Grimwood J."/>
            <person name="Hoegger P.J."/>
            <person name="Jain P."/>
            <person name="Kilaru S."/>
            <person name="Labbe J."/>
            <person name="Lin Y.C."/>
            <person name="Legue V."/>
            <person name="Le Tacon F."/>
            <person name="Marmeisse R."/>
            <person name="Melayah D."/>
            <person name="Montanini B."/>
            <person name="Muratet M."/>
            <person name="Nehls U."/>
            <person name="Niculita-Hirzel H."/>
            <person name="Oudot-Le Secq M.P."/>
            <person name="Peter M."/>
            <person name="Quesneville H."/>
            <person name="Rajashekar B."/>
            <person name="Reich M."/>
            <person name="Rouhier N."/>
            <person name="Schmutz J."/>
            <person name="Yin T."/>
            <person name="Chalot M."/>
            <person name="Henrissat B."/>
            <person name="Kuees U."/>
            <person name="Lucas S."/>
            <person name="Van de Peer Y."/>
            <person name="Podila G.K."/>
            <person name="Polle A."/>
            <person name="Pukkila P.J."/>
            <person name="Richardson P.M."/>
            <person name="Rouze P."/>
            <person name="Sanders I.R."/>
            <person name="Stajich J.E."/>
            <person name="Tunlid A."/>
            <person name="Tuskan G."/>
            <person name="Grigoriev I.V."/>
        </authorList>
    </citation>
    <scope>NUCLEOTIDE SEQUENCE [LARGE SCALE GENOMIC DNA]</scope>
    <source>
        <strain evidence="2">S238N-H82 / ATCC MYA-4686</strain>
    </source>
</reference>
<dbReference type="KEGG" id="lbc:LACBIDRAFT_310351"/>
<dbReference type="EMBL" id="DS547135">
    <property type="protein sequence ID" value="EDR01889.1"/>
    <property type="molecule type" value="Genomic_DNA"/>
</dbReference>
<dbReference type="RefSeq" id="XP_001887499.1">
    <property type="nucleotide sequence ID" value="XM_001887464.1"/>
</dbReference>
<protein>
    <submittedName>
        <fullName evidence="1">Predicted protein</fullName>
    </submittedName>
</protein>
<dbReference type="InParanoid" id="B0DU57"/>
<proteinExistence type="predicted"/>
<dbReference type="HOGENOM" id="CLU_2979508_0_0_1"/>